<feature type="non-terminal residue" evidence="4">
    <location>
        <position position="160"/>
    </location>
</feature>
<dbReference type="STRING" id="1754192.A0A1Y1X8T0"/>
<dbReference type="AlphaFoldDB" id="A0A1Y1X8T0"/>
<accession>A0A1Y1X8T0</accession>
<evidence type="ECO:0000313" key="4">
    <source>
        <dbReference type="EMBL" id="ORX82170.1"/>
    </source>
</evidence>
<gene>
    <name evidence="4" type="ORF">BCR32DRAFT_203003</name>
</gene>
<evidence type="ECO:0000256" key="2">
    <source>
        <dbReference type="ARBA" id="ARBA00023043"/>
    </source>
</evidence>
<evidence type="ECO:0000256" key="3">
    <source>
        <dbReference type="PROSITE-ProRule" id="PRU00023"/>
    </source>
</evidence>
<comment type="caution">
    <text evidence="4">The sequence shown here is derived from an EMBL/GenBank/DDBJ whole genome shotgun (WGS) entry which is preliminary data.</text>
</comment>
<evidence type="ECO:0000256" key="1">
    <source>
        <dbReference type="ARBA" id="ARBA00022737"/>
    </source>
</evidence>
<dbReference type="InterPro" id="IPR002110">
    <property type="entry name" value="Ankyrin_rpt"/>
</dbReference>
<dbReference type="Proteomes" id="UP000193944">
    <property type="component" value="Unassembled WGS sequence"/>
</dbReference>
<reference evidence="4 5" key="1">
    <citation type="submission" date="2016-08" db="EMBL/GenBank/DDBJ databases">
        <title>A Parts List for Fungal Cellulosomes Revealed by Comparative Genomics.</title>
        <authorList>
            <consortium name="DOE Joint Genome Institute"/>
            <person name="Haitjema C.H."/>
            <person name="Gilmore S.P."/>
            <person name="Henske J.K."/>
            <person name="Solomon K.V."/>
            <person name="De Groot R."/>
            <person name="Kuo A."/>
            <person name="Mondo S.J."/>
            <person name="Salamov A.A."/>
            <person name="Labutti K."/>
            <person name="Zhao Z."/>
            <person name="Chiniquy J."/>
            <person name="Barry K."/>
            <person name="Brewer H.M."/>
            <person name="Purvine S.O."/>
            <person name="Wright A.T."/>
            <person name="Boxma B."/>
            <person name="Van Alen T."/>
            <person name="Hackstein J.H."/>
            <person name="Baker S.E."/>
            <person name="Grigoriev I.V."/>
            <person name="O'Malley M.A."/>
        </authorList>
    </citation>
    <scope>NUCLEOTIDE SEQUENCE [LARGE SCALE GENOMIC DNA]</scope>
    <source>
        <strain evidence="4 5">S4</strain>
    </source>
</reference>
<feature type="repeat" description="ANK" evidence="3">
    <location>
        <begin position="111"/>
        <end position="143"/>
    </location>
</feature>
<keyword evidence="5" id="KW-1185">Reference proteome</keyword>
<dbReference type="InterPro" id="IPR036770">
    <property type="entry name" value="Ankyrin_rpt-contain_sf"/>
</dbReference>
<dbReference type="PANTHER" id="PTHR24173:SF74">
    <property type="entry name" value="ANKYRIN REPEAT DOMAIN-CONTAINING PROTEIN 16"/>
    <property type="match status" value="1"/>
</dbReference>
<dbReference type="SMART" id="SM00248">
    <property type="entry name" value="ANK"/>
    <property type="match status" value="4"/>
</dbReference>
<organism evidence="4 5">
    <name type="scientific">Anaeromyces robustus</name>
    <dbReference type="NCBI Taxonomy" id="1754192"/>
    <lineage>
        <taxon>Eukaryota</taxon>
        <taxon>Fungi</taxon>
        <taxon>Fungi incertae sedis</taxon>
        <taxon>Chytridiomycota</taxon>
        <taxon>Chytridiomycota incertae sedis</taxon>
        <taxon>Neocallimastigomycetes</taxon>
        <taxon>Neocallimastigales</taxon>
        <taxon>Neocallimastigaceae</taxon>
        <taxon>Anaeromyces</taxon>
    </lineage>
</organism>
<name>A0A1Y1X8T0_9FUNG</name>
<dbReference type="SUPFAM" id="SSF48403">
    <property type="entry name" value="Ankyrin repeat"/>
    <property type="match status" value="1"/>
</dbReference>
<proteinExistence type="predicted"/>
<reference evidence="4 5" key="2">
    <citation type="submission" date="2016-08" db="EMBL/GenBank/DDBJ databases">
        <title>Pervasive Adenine N6-methylation of Active Genes in Fungi.</title>
        <authorList>
            <consortium name="DOE Joint Genome Institute"/>
            <person name="Mondo S.J."/>
            <person name="Dannebaum R.O."/>
            <person name="Kuo R.C."/>
            <person name="Labutti K."/>
            <person name="Haridas S."/>
            <person name="Kuo A."/>
            <person name="Salamov A."/>
            <person name="Ahrendt S.R."/>
            <person name="Lipzen A."/>
            <person name="Sullivan W."/>
            <person name="Andreopoulos W.B."/>
            <person name="Clum A."/>
            <person name="Lindquist E."/>
            <person name="Daum C."/>
            <person name="Ramamoorthy G.K."/>
            <person name="Gryganskyi A."/>
            <person name="Culley D."/>
            <person name="Magnuson J.K."/>
            <person name="James T.Y."/>
            <person name="O'Malley M.A."/>
            <person name="Stajich J.E."/>
            <person name="Spatafora J.W."/>
            <person name="Visel A."/>
            <person name="Grigoriev I.V."/>
        </authorList>
    </citation>
    <scope>NUCLEOTIDE SEQUENCE [LARGE SCALE GENOMIC DNA]</scope>
    <source>
        <strain evidence="4 5">S4</strain>
    </source>
</reference>
<keyword evidence="1" id="KW-0677">Repeat</keyword>
<dbReference type="Gene3D" id="1.25.40.20">
    <property type="entry name" value="Ankyrin repeat-containing domain"/>
    <property type="match status" value="2"/>
</dbReference>
<sequence>MFDINSKGKEGHTLFHYLAKHNYYNIARDLIKNDYLDLNEIDEDYNTPLHKACEYGYASFVQMMLRYDAMINFKNKFGYTPLHLACQQGQIAVVKILIENGAIIEATTHEQNKSSLHFACEANNKTIARILLNHGANINAKTFEGWTPLHFAVQKNYVNL</sequence>
<feature type="repeat" description="ANK" evidence="3">
    <location>
        <begin position="44"/>
        <end position="76"/>
    </location>
</feature>
<dbReference type="EMBL" id="MCFG01000101">
    <property type="protein sequence ID" value="ORX82170.1"/>
    <property type="molecule type" value="Genomic_DNA"/>
</dbReference>
<evidence type="ECO:0000313" key="5">
    <source>
        <dbReference type="Proteomes" id="UP000193944"/>
    </source>
</evidence>
<dbReference type="PROSITE" id="PS50297">
    <property type="entry name" value="ANK_REP_REGION"/>
    <property type="match status" value="3"/>
</dbReference>
<dbReference type="PANTHER" id="PTHR24173">
    <property type="entry name" value="ANKYRIN REPEAT CONTAINING"/>
    <property type="match status" value="1"/>
</dbReference>
<dbReference type="OrthoDB" id="2155313at2759"/>
<protein>
    <submittedName>
        <fullName evidence="4">Ankyrin</fullName>
    </submittedName>
</protein>
<dbReference type="PROSITE" id="PS50088">
    <property type="entry name" value="ANK_REPEAT"/>
    <property type="match status" value="3"/>
</dbReference>
<feature type="repeat" description="ANK" evidence="3">
    <location>
        <begin position="77"/>
        <end position="109"/>
    </location>
</feature>
<dbReference type="PRINTS" id="PR01415">
    <property type="entry name" value="ANKYRIN"/>
</dbReference>
<keyword evidence="2 3" id="KW-0040">ANK repeat</keyword>
<dbReference type="Pfam" id="PF12796">
    <property type="entry name" value="Ank_2"/>
    <property type="match status" value="2"/>
</dbReference>